<organism evidence="1 2">
    <name type="scientific">Mycobacterium talmoniae</name>
    <dbReference type="NCBI Taxonomy" id="1858794"/>
    <lineage>
        <taxon>Bacteria</taxon>
        <taxon>Bacillati</taxon>
        <taxon>Actinomycetota</taxon>
        <taxon>Actinomycetes</taxon>
        <taxon>Mycobacteriales</taxon>
        <taxon>Mycobacteriaceae</taxon>
        <taxon>Mycobacterium</taxon>
    </lineage>
</organism>
<reference evidence="1 2" key="1">
    <citation type="journal article" date="2017" name="Int. J. Syst. Evol. Microbiol.">
        <title>Mycobacterium talmoniae sp. nov., a slowly growing mycobacterium isolated from human respiratory samples.</title>
        <authorList>
            <person name="Davidson R.M."/>
            <person name="DeGroote M.A."/>
            <person name="Marola J.L."/>
            <person name="Buss S."/>
            <person name="Jones V."/>
            <person name="McNeil M.R."/>
            <person name="Freifeld A.G."/>
            <person name="Elaine Epperson L."/>
            <person name="Hasan N.A."/>
            <person name="Jackson M."/>
            <person name="Iwen P.C."/>
            <person name="Salfinger M."/>
            <person name="Strong M."/>
        </authorList>
    </citation>
    <scope>NUCLEOTIDE SEQUENCE [LARGE SCALE GENOMIC DNA]</scope>
    <source>
        <strain evidence="1 2">ATCC BAA-2683</strain>
    </source>
</reference>
<comment type="caution">
    <text evidence="1">The sequence shown here is derived from an EMBL/GenBank/DDBJ whole genome shotgun (WGS) entry which is preliminary data.</text>
</comment>
<protein>
    <submittedName>
        <fullName evidence="1">Uncharacterized protein</fullName>
    </submittedName>
</protein>
<name>A0A2S8BP98_9MYCO</name>
<evidence type="ECO:0000313" key="1">
    <source>
        <dbReference type="EMBL" id="PQM48439.1"/>
    </source>
</evidence>
<sequence>MIATSQPCSWAISWRSPGVSAAGANGCWRAKPGQVIGSISAAALSFMVHDPSGIMLRSNAMSLSASARRYRIIDVSVR</sequence>
<dbReference type="AlphaFoldDB" id="A0A2S8BP98"/>
<gene>
    <name evidence="1" type="ORF">C1Y40_01346</name>
</gene>
<accession>A0A2S8BP98</accession>
<proteinExistence type="predicted"/>
<evidence type="ECO:0000313" key="2">
    <source>
        <dbReference type="Proteomes" id="UP000238296"/>
    </source>
</evidence>
<dbReference type="Proteomes" id="UP000238296">
    <property type="component" value="Unassembled WGS sequence"/>
</dbReference>
<dbReference type="EMBL" id="PPEA01000193">
    <property type="protein sequence ID" value="PQM48439.1"/>
    <property type="molecule type" value="Genomic_DNA"/>
</dbReference>